<keyword evidence="3" id="KW-1185">Reference proteome</keyword>
<feature type="compositionally biased region" description="Basic residues" evidence="1">
    <location>
        <begin position="52"/>
        <end position="62"/>
    </location>
</feature>
<dbReference type="EMBL" id="JAINUF010000013">
    <property type="protein sequence ID" value="KAJ8343294.1"/>
    <property type="molecule type" value="Genomic_DNA"/>
</dbReference>
<feature type="region of interest" description="Disordered" evidence="1">
    <location>
        <begin position="1"/>
        <end position="62"/>
    </location>
</feature>
<name>A0A9Q1EQN3_SYNKA</name>
<evidence type="ECO:0000256" key="1">
    <source>
        <dbReference type="SAM" id="MobiDB-lite"/>
    </source>
</evidence>
<dbReference type="Proteomes" id="UP001152622">
    <property type="component" value="Chromosome 13"/>
</dbReference>
<reference evidence="2" key="1">
    <citation type="journal article" date="2023" name="Science">
        <title>Genome structures resolve the early diversification of teleost fishes.</title>
        <authorList>
            <person name="Parey E."/>
            <person name="Louis A."/>
            <person name="Montfort J."/>
            <person name="Bouchez O."/>
            <person name="Roques C."/>
            <person name="Iampietro C."/>
            <person name="Lluch J."/>
            <person name="Castinel A."/>
            <person name="Donnadieu C."/>
            <person name="Desvignes T."/>
            <person name="Floi Bucao C."/>
            <person name="Jouanno E."/>
            <person name="Wen M."/>
            <person name="Mejri S."/>
            <person name="Dirks R."/>
            <person name="Jansen H."/>
            <person name="Henkel C."/>
            <person name="Chen W.J."/>
            <person name="Zahm M."/>
            <person name="Cabau C."/>
            <person name="Klopp C."/>
            <person name="Thompson A.W."/>
            <person name="Robinson-Rechavi M."/>
            <person name="Braasch I."/>
            <person name="Lecointre G."/>
            <person name="Bobe J."/>
            <person name="Postlethwait J.H."/>
            <person name="Berthelot C."/>
            <person name="Roest Crollius H."/>
            <person name="Guiguen Y."/>
        </authorList>
    </citation>
    <scope>NUCLEOTIDE SEQUENCE</scope>
    <source>
        <strain evidence="2">WJC10195</strain>
    </source>
</reference>
<organism evidence="2 3">
    <name type="scientific">Synaphobranchus kaupii</name>
    <name type="common">Kaup's arrowtooth eel</name>
    <dbReference type="NCBI Taxonomy" id="118154"/>
    <lineage>
        <taxon>Eukaryota</taxon>
        <taxon>Metazoa</taxon>
        <taxon>Chordata</taxon>
        <taxon>Craniata</taxon>
        <taxon>Vertebrata</taxon>
        <taxon>Euteleostomi</taxon>
        <taxon>Actinopterygii</taxon>
        <taxon>Neopterygii</taxon>
        <taxon>Teleostei</taxon>
        <taxon>Anguilliformes</taxon>
        <taxon>Synaphobranchidae</taxon>
        <taxon>Synaphobranchus</taxon>
    </lineage>
</organism>
<sequence length="233" mass="25294">MGRRRSLKSVLNSLPAGKGKAPSKSKASYSPVRRCPAVGGHAALRRESTGNRRARRPPSAKRKPLISVPALFVIPTSGLLCPPERFAALRIPAPPRASSVTEAHFVQHFRVWPGGPAGRAGAQRLRLGQEQQTELSMTEGNMTGTAPEGQGPHRAPRPARQTMIKRSFQAADKRDGQSRGPPLINRYCRLPLRISLRHARASDRLIKMCGDGSGSSPLCESVCSPYRLPCPVF</sequence>
<feature type="region of interest" description="Disordered" evidence="1">
    <location>
        <begin position="139"/>
        <end position="159"/>
    </location>
</feature>
<feature type="compositionally biased region" description="Low complexity" evidence="1">
    <location>
        <begin position="15"/>
        <end position="31"/>
    </location>
</feature>
<dbReference type="AlphaFoldDB" id="A0A9Q1EQN3"/>
<proteinExistence type="predicted"/>
<gene>
    <name evidence="2" type="ORF">SKAU_G00306230</name>
</gene>
<evidence type="ECO:0000313" key="3">
    <source>
        <dbReference type="Proteomes" id="UP001152622"/>
    </source>
</evidence>
<evidence type="ECO:0000313" key="2">
    <source>
        <dbReference type="EMBL" id="KAJ8343294.1"/>
    </source>
</evidence>
<accession>A0A9Q1EQN3</accession>
<protein>
    <submittedName>
        <fullName evidence="2">Uncharacterized protein</fullName>
    </submittedName>
</protein>
<comment type="caution">
    <text evidence="2">The sequence shown here is derived from an EMBL/GenBank/DDBJ whole genome shotgun (WGS) entry which is preliminary data.</text>
</comment>